<keyword evidence="3" id="KW-0732">Signal</keyword>
<feature type="signal peptide" evidence="3">
    <location>
        <begin position="1"/>
        <end position="18"/>
    </location>
</feature>
<dbReference type="InterPro" id="IPR013783">
    <property type="entry name" value="Ig-like_fold"/>
</dbReference>
<evidence type="ECO:0000313" key="5">
    <source>
        <dbReference type="EMBL" id="RVE63129.1"/>
    </source>
</evidence>
<dbReference type="Proteomes" id="UP000283210">
    <property type="component" value="Chromosome 16"/>
</dbReference>
<protein>
    <recommendedName>
        <fullName evidence="4">Ig-like domain-containing protein</fullName>
    </recommendedName>
</protein>
<dbReference type="PANTHER" id="PTHR46013:SF4">
    <property type="entry name" value="B-CELL RECEPTOR CD22-RELATED"/>
    <property type="match status" value="1"/>
</dbReference>
<feature type="transmembrane region" description="Helical" evidence="2">
    <location>
        <begin position="189"/>
        <end position="212"/>
    </location>
</feature>
<feature type="domain" description="Ig-like" evidence="4">
    <location>
        <begin position="22"/>
        <end position="139"/>
    </location>
</feature>
<keyword evidence="2" id="KW-0812">Transmembrane</keyword>
<dbReference type="OrthoDB" id="8887244at2759"/>
<sequence length="282" mass="31342">MQVQQLLLVWSFKLLLEGAELPSTTYQITNTCAVEGSTVLLPCTFKPLNSFYKDNGMEVPLRIVRVLWCRKHPICQGTTPSVFDSNSSLKHPQFQYLGDMKGNCTLQISNIQLGDQETYRFRMEADHLEGHLTNQTGITVRVEGNPLMRVTGSNDSEVREAVPRGQELRVAPIRSALQVEAESEGETSYVILGVVSAVLLVVVAFIALFFIIKRRRSAVGRSAEGRQRGDVVLPSGPGADQRTDRYTEDVSYAAVHFKQNKPSRELQPQADDVVYSAVVTRG</sequence>
<proteinExistence type="predicted"/>
<evidence type="ECO:0000256" key="3">
    <source>
        <dbReference type="SAM" id="SignalP"/>
    </source>
</evidence>
<reference evidence="5 6" key="1">
    <citation type="submission" date="2018-11" db="EMBL/GenBank/DDBJ databases">
        <authorList>
            <person name="Lopez-Roques C."/>
            <person name="Donnadieu C."/>
            <person name="Bouchez O."/>
            <person name="Klopp C."/>
            <person name="Cabau C."/>
            <person name="Zahm M."/>
        </authorList>
    </citation>
    <scope>NUCLEOTIDE SEQUENCE [LARGE SCALE GENOMIC DNA]</scope>
    <source>
        <strain evidence="5">RS831</strain>
        <tissue evidence="5">Whole body</tissue>
    </source>
</reference>
<dbReference type="Pfam" id="PF07686">
    <property type="entry name" value="V-set"/>
    <property type="match status" value="1"/>
</dbReference>
<accession>A0A3S2PWR8</accession>
<feature type="region of interest" description="Disordered" evidence="1">
    <location>
        <begin position="223"/>
        <end position="244"/>
    </location>
</feature>
<dbReference type="InterPro" id="IPR013106">
    <property type="entry name" value="Ig_V-set"/>
</dbReference>
<evidence type="ECO:0000259" key="4">
    <source>
        <dbReference type="PROSITE" id="PS50835"/>
    </source>
</evidence>
<dbReference type="InterPro" id="IPR007110">
    <property type="entry name" value="Ig-like_dom"/>
</dbReference>
<dbReference type="SUPFAM" id="SSF48726">
    <property type="entry name" value="Immunoglobulin"/>
    <property type="match status" value="1"/>
</dbReference>
<evidence type="ECO:0000313" key="6">
    <source>
        <dbReference type="Proteomes" id="UP000283210"/>
    </source>
</evidence>
<feature type="chain" id="PRO_5018762447" description="Ig-like domain-containing protein" evidence="3">
    <location>
        <begin position="19"/>
        <end position="282"/>
    </location>
</feature>
<name>A0A3S2PWR8_ORYJA</name>
<evidence type="ECO:0000256" key="1">
    <source>
        <dbReference type="SAM" id="MobiDB-lite"/>
    </source>
</evidence>
<evidence type="ECO:0000256" key="2">
    <source>
        <dbReference type="SAM" id="Phobius"/>
    </source>
</evidence>
<dbReference type="EMBL" id="CM012452">
    <property type="protein sequence ID" value="RVE63129.1"/>
    <property type="molecule type" value="Genomic_DNA"/>
</dbReference>
<dbReference type="Gene3D" id="2.60.40.10">
    <property type="entry name" value="Immunoglobulins"/>
    <property type="match status" value="1"/>
</dbReference>
<reference evidence="5 6" key="2">
    <citation type="submission" date="2019-01" db="EMBL/GenBank/DDBJ databases">
        <title>A chromosome length genome reference of the Java medaka (oryzias javanicus).</title>
        <authorList>
            <person name="Herpin A."/>
            <person name="Takehana Y."/>
            <person name="Naruse K."/>
            <person name="Ansai S."/>
            <person name="Kawaguchi M."/>
        </authorList>
    </citation>
    <scope>NUCLEOTIDE SEQUENCE [LARGE SCALE GENOMIC DNA]</scope>
    <source>
        <strain evidence="5">RS831</strain>
        <tissue evidence="5">Whole body</tissue>
    </source>
</reference>
<dbReference type="PROSITE" id="PS50835">
    <property type="entry name" value="IG_LIKE"/>
    <property type="match status" value="1"/>
</dbReference>
<dbReference type="AlphaFoldDB" id="A0A3S2PWR8"/>
<dbReference type="InterPro" id="IPR036179">
    <property type="entry name" value="Ig-like_dom_sf"/>
</dbReference>
<keyword evidence="2" id="KW-1133">Transmembrane helix</keyword>
<gene>
    <name evidence="5" type="ORF">OJAV_G00164510</name>
</gene>
<keyword evidence="6" id="KW-1185">Reference proteome</keyword>
<dbReference type="PANTHER" id="PTHR46013">
    <property type="entry name" value="VASCULAR CELL ADHESION MOLECULE 1"/>
    <property type="match status" value="1"/>
</dbReference>
<organism evidence="5 6">
    <name type="scientific">Oryzias javanicus</name>
    <name type="common">Javanese ricefish</name>
    <name type="synonym">Aplocheilus javanicus</name>
    <dbReference type="NCBI Taxonomy" id="123683"/>
    <lineage>
        <taxon>Eukaryota</taxon>
        <taxon>Metazoa</taxon>
        <taxon>Chordata</taxon>
        <taxon>Craniata</taxon>
        <taxon>Vertebrata</taxon>
        <taxon>Euteleostomi</taxon>
        <taxon>Actinopterygii</taxon>
        <taxon>Neopterygii</taxon>
        <taxon>Teleostei</taxon>
        <taxon>Neoteleostei</taxon>
        <taxon>Acanthomorphata</taxon>
        <taxon>Ovalentaria</taxon>
        <taxon>Atherinomorphae</taxon>
        <taxon>Beloniformes</taxon>
        <taxon>Adrianichthyidae</taxon>
        <taxon>Oryziinae</taxon>
        <taxon>Oryzias</taxon>
    </lineage>
</organism>
<keyword evidence="2" id="KW-0472">Membrane</keyword>